<dbReference type="OrthoDB" id="5489750at2"/>
<dbReference type="KEGG" id="taw:EI545_10505"/>
<reference evidence="3 4" key="1">
    <citation type="submission" date="2018-12" db="EMBL/GenBank/DDBJ databases">
        <title>Complete genome sequencing of Tabrizicola sp. K13M18.</title>
        <authorList>
            <person name="Bae J.-W."/>
        </authorList>
    </citation>
    <scope>NUCLEOTIDE SEQUENCE [LARGE SCALE GENOMIC DNA]</scope>
    <source>
        <strain evidence="3 4">K13M18</strain>
    </source>
</reference>
<protein>
    <submittedName>
        <fullName evidence="3">Peptide-binding protein</fullName>
    </submittedName>
</protein>
<evidence type="ECO:0000259" key="2">
    <source>
        <dbReference type="Pfam" id="PF08239"/>
    </source>
</evidence>
<dbReference type="Proteomes" id="UP000282002">
    <property type="component" value="Chromosome"/>
</dbReference>
<dbReference type="EMBL" id="CP034328">
    <property type="protein sequence ID" value="AZL59235.1"/>
    <property type="molecule type" value="Genomic_DNA"/>
</dbReference>
<evidence type="ECO:0000313" key="3">
    <source>
        <dbReference type="EMBL" id="AZL59235.1"/>
    </source>
</evidence>
<evidence type="ECO:0000313" key="4">
    <source>
        <dbReference type="Proteomes" id="UP000282002"/>
    </source>
</evidence>
<feature type="signal peptide" evidence="1">
    <location>
        <begin position="1"/>
        <end position="18"/>
    </location>
</feature>
<organism evidence="3 4">
    <name type="scientific">Tabrizicola piscis</name>
    <dbReference type="NCBI Taxonomy" id="2494374"/>
    <lineage>
        <taxon>Bacteria</taxon>
        <taxon>Pseudomonadati</taxon>
        <taxon>Pseudomonadota</taxon>
        <taxon>Alphaproteobacteria</taxon>
        <taxon>Rhodobacterales</taxon>
        <taxon>Paracoccaceae</taxon>
        <taxon>Tabrizicola</taxon>
    </lineage>
</organism>
<sequence length="198" mass="20599">MIRLAVLLLGLTASAVGAEVYPAFHAVVGVAEDDVLNIRTAPDAGADIIGTLAPNAMGVEVIGVTEGWALVNTGEGSGYASLQFLAREEGPDWYALEQPLACFGTEPFWSLAIDPTAGVTDYSTPEPDEARQGTIGQTWPGAPWAPTAALAMDEGMAVLRPAECSDGMSDRSFGIAIDVFLTQGDRQRLSGCCVLGAP</sequence>
<gene>
    <name evidence="3" type="ORF">EI545_10505</name>
</gene>
<dbReference type="Pfam" id="PF08239">
    <property type="entry name" value="SH3_3"/>
    <property type="match status" value="1"/>
</dbReference>
<dbReference type="RefSeq" id="WP_125325430.1">
    <property type="nucleotide sequence ID" value="NZ_CP034328.1"/>
</dbReference>
<dbReference type="Gene3D" id="2.30.30.40">
    <property type="entry name" value="SH3 Domains"/>
    <property type="match status" value="1"/>
</dbReference>
<feature type="chain" id="PRO_5019295955" evidence="1">
    <location>
        <begin position="19"/>
        <end position="198"/>
    </location>
</feature>
<feature type="domain" description="SH3b" evidence="2">
    <location>
        <begin position="34"/>
        <end position="85"/>
    </location>
</feature>
<dbReference type="InterPro" id="IPR003646">
    <property type="entry name" value="SH3-like_bac-type"/>
</dbReference>
<name>A0A3S8U6Q2_9RHOB</name>
<accession>A0A3S8U6Q2</accession>
<proteinExistence type="predicted"/>
<keyword evidence="4" id="KW-1185">Reference proteome</keyword>
<dbReference type="AlphaFoldDB" id="A0A3S8U6Q2"/>
<evidence type="ECO:0000256" key="1">
    <source>
        <dbReference type="SAM" id="SignalP"/>
    </source>
</evidence>
<keyword evidence="1" id="KW-0732">Signal</keyword>